<keyword evidence="4" id="KW-0808">Transferase</keyword>
<evidence type="ECO:0000259" key="11">
    <source>
        <dbReference type="Pfam" id="PF07730"/>
    </source>
</evidence>
<evidence type="ECO:0000256" key="1">
    <source>
        <dbReference type="ARBA" id="ARBA00000085"/>
    </source>
</evidence>
<evidence type="ECO:0000256" key="7">
    <source>
        <dbReference type="ARBA" id="ARBA00022840"/>
    </source>
</evidence>
<dbReference type="PANTHER" id="PTHR24421:SF10">
    <property type="entry name" value="NITRATE_NITRITE SENSOR PROTEIN NARQ"/>
    <property type="match status" value="1"/>
</dbReference>
<keyword evidence="13" id="KW-1185">Reference proteome</keyword>
<dbReference type="Gene3D" id="3.30.565.10">
    <property type="entry name" value="Histidine kinase-like ATPase, C-terminal domain"/>
    <property type="match status" value="1"/>
</dbReference>
<dbReference type="GO" id="GO:0016301">
    <property type="term" value="F:kinase activity"/>
    <property type="evidence" value="ECO:0007669"/>
    <property type="project" value="UniProtKB-KW"/>
</dbReference>
<keyword evidence="9" id="KW-0472">Membrane</keyword>
<evidence type="ECO:0000259" key="10">
    <source>
        <dbReference type="Pfam" id="PF02518"/>
    </source>
</evidence>
<feature type="transmembrane region" description="Helical" evidence="9">
    <location>
        <begin position="115"/>
        <end position="135"/>
    </location>
</feature>
<dbReference type="EC" id="2.7.13.3" evidence="2"/>
<dbReference type="InterPro" id="IPR011712">
    <property type="entry name" value="Sig_transdc_His_kin_sub3_dim/P"/>
</dbReference>
<evidence type="ECO:0000256" key="3">
    <source>
        <dbReference type="ARBA" id="ARBA00022553"/>
    </source>
</evidence>
<dbReference type="InterPro" id="IPR003594">
    <property type="entry name" value="HATPase_dom"/>
</dbReference>
<dbReference type="CDD" id="cd16917">
    <property type="entry name" value="HATPase_UhpB-NarQ-NarX-like"/>
    <property type="match status" value="1"/>
</dbReference>
<protein>
    <recommendedName>
        <fullName evidence="2">histidine kinase</fullName>
        <ecNumber evidence="2">2.7.13.3</ecNumber>
    </recommendedName>
</protein>
<comment type="catalytic activity">
    <reaction evidence="1">
        <text>ATP + protein L-histidine = ADP + protein N-phospho-L-histidine.</text>
        <dbReference type="EC" id="2.7.13.3"/>
    </reaction>
</comment>
<evidence type="ECO:0000313" key="13">
    <source>
        <dbReference type="Proteomes" id="UP001156441"/>
    </source>
</evidence>
<sequence>MSFVPTFQSHGTQLGGLPHRAFDALAVVAVALQCLPLAGRRRWPLGCLALASAGFAVDQLLGYHSLGGTGFAILLLSAGAHLGHHRRTTAIALTAAYLPLVAALVLLGGTEKPDGYVTFYLASALVWAIGTWLRGTRAAEADRRRRVAEETRAAERARIARELHDVVAHHVTAMVMQAEAARYLTDAPDRVDAALSSVTDSGRRAITDLRHLLQMINPDHGTGTAAPLSALVEQTRQAGQPVDFTENGTPAASTGDVDLVVYRVVQESLTNALKYAHGSRTSVRVDHGETEVTVRISTDGSGARAGFPVGSGRGLAGLRERVDVLGGEFSASPRTDGGFVVHARVPAGISS</sequence>
<dbReference type="Pfam" id="PF02518">
    <property type="entry name" value="HATPase_c"/>
    <property type="match status" value="1"/>
</dbReference>
<evidence type="ECO:0000256" key="9">
    <source>
        <dbReference type="SAM" id="Phobius"/>
    </source>
</evidence>
<keyword evidence="9" id="KW-1133">Transmembrane helix</keyword>
<feature type="domain" description="Histidine kinase/HSP90-like ATPase" evidence="10">
    <location>
        <begin position="261"/>
        <end position="347"/>
    </location>
</feature>
<comment type="caution">
    <text evidence="12">The sequence shown here is derived from an EMBL/GenBank/DDBJ whole genome shotgun (WGS) entry which is preliminary data.</text>
</comment>
<dbReference type="EMBL" id="JAFFZE010000020">
    <property type="protein sequence ID" value="MCT2586652.1"/>
    <property type="molecule type" value="Genomic_DNA"/>
</dbReference>
<evidence type="ECO:0000256" key="4">
    <source>
        <dbReference type="ARBA" id="ARBA00022679"/>
    </source>
</evidence>
<organism evidence="12 13">
    <name type="scientific">Actinophytocola gossypii</name>
    <dbReference type="NCBI Taxonomy" id="2812003"/>
    <lineage>
        <taxon>Bacteria</taxon>
        <taxon>Bacillati</taxon>
        <taxon>Actinomycetota</taxon>
        <taxon>Actinomycetes</taxon>
        <taxon>Pseudonocardiales</taxon>
        <taxon>Pseudonocardiaceae</taxon>
    </lineage>
</organism>
<dbReference type="InterPro" id="IPR036890">
    <property type="entry name" value="HATPase_C_sf"/>
</dbReference>
<keyword evidence="6 12" id="KW-0418">Kinase</keyword>
<feature type="domain" description="Signal transduction histidine kinase subgroup 3 dimerisation and phosphoacceptor" evidence="11">
    <location>
        <begin position="155"/>
        <end position="219"/>
    </location>
</feature>
<dbReference type="InterPro" id="IPR050482">
    <property type="entry name" value="Sensor_HK_TwoCompSys"/>
</dbReference>
<evidence type="ECO:0000256" key="5">
    <source>
        <dbReference type="ARBA" id="ARBA00022741"/>
    </source>
</evidence>
<dbReference type="Proteomes" id="UP001156441">
    <property type="component" value="Unassembled WGS sequence"/>
</dbReference>
<dbReference type="PANTHER" id="PTHR24421">
    <property type="entry name" value="NITRATE/NITRITE SENSOR PROTEIN NARX-RELATED"/>
    <property type="match status" value="1"/>
</dbReference>
<gene>
    <name evidence="12" type="ORF">JT362_26370</name>
</gene>
<evidence type="ECO:0000313" key="12">
    <source>
        <dbReference type="EMBL" id="MCT2586652.1"/>
    </source>
</evidence>
<keyword evidence="8" id="KW-0902">Two-component regulatory system</keyword>
<dbReference type="SUPFAM" id="SSF55874">
    <property type="entry name" value="ATPase domain of HSP90 chaperone/DNA topoisomerase II/histidine kinase"/>
    <property type="match status" value="1"/>
</dbReference>
<keyword evidence="9" id="KW-0812">Transmembrane</keyword>
<reference evidence="12 13" key="1">
    <citation type="submission" date="2021-02" db="EMBL/GenBank/DDBJ databases">
        <title>Actinophytocola xerophila sp. nov., isolated from soil of cotton cropping field.</title>
        <authorList>
            <person name="Huang R."/>
            <person name="Chen X."/>
            <person name="Ge X."/>
            <person name="Liu W."/>
        </authorList>
    </citation>
    <scope>NUCLEOTIDE SEQUENCE [LARGE SCALE GENOMIC DNA]</scope>
    <source>
        <strain evidence="12 13">S1-96</strain>
    </source>
</reference>
<feature type="transmembrane region" description="Helical" evidence="9">
    <location>
        <begin position="90"/>
        <end position="109"/>
    </location>
</feature>
<feature type="transmembrane region" description="Helical" evidence="9">
    <location>
        <begin position="60"/>
        <end position="78"/>
    </location>
</feature>
<dbReference type="Gene3D" id="1.20.5.1930">
    <property type="match status" value="1"/>
</dbReference>
<proteinExistence type="predicted"/>
<keyword evidence="7" id="KW-0067">ATP-binding</keyword>
<evidence type="ECO:0000256" key="6">
    <source>
        <dbReference type="ARBA" id="ARBA00022777"/>
    </source>
</evidence>
<dbReference type="Pfam" id="PF07730">
    <property type="entry name" value="HisKA_3"/>
    <property type="match status" value="1"/>
</dbReference>
<accession>A0ABT2JFJ8</accession>
<name>A0ABT2JFJ8_9PSEU</name>
<keyword evidence="3" id="KW-0597">Phosphoprotein</keyword>
<evidence type="ECO:0000256" key="2">
    <source>
        <dbReference type="ARBA" id="ARBA00012438"/>
    </source>
</evidence>
<keyword evidence="5" id="KW-0547">Nucleotide-binding</keyword>
<evidence type="ECO:0000256" key="8">
    <source>
        <dbReference type="ARBA" id="ARBA00023012"/>
    </source>
</evidence>